<dbReference type="EMBL" id="LKHS01000017">
    <property type="protein sequence ID" value="KQH84531.1"/>
    <property type="molecule type" value="Genomic_DNA"/>
</dbReference>
<evidence type="ECO:0000313" key="2">
    <source>
        <dbReference type="Proteomes" id="UP000051221"/>
    </source>
</evidence>
<accession>A0A0Q2SAU9</accession>
<comment type="caution">
    <text evidence="1">The sequence shown here is derived from an EMBL/GenBank/DDBJ whole genome shotgun (WGS) entry which is preliminary data.</text>
</comment>
<evidence type="ECO:0000313" key="1">
    <source>
        <dbReference type="EMBL" id="KQH84531.1"/>
    </source>
</evidence>
<gene>
    <name evidence="1" type="ORF">AMR76_17105</name>
</gene>
<organism evidence="1 2">
    <name type="scientific">Vibrio furnissii</name>
    <dbReference type="NCBI Taxonomy" id="29494"/>
    <lineage>
        <taxon>Bacteria</taxon>
        <taxon>Pseudomonadati</taxon>
        <taxon>Pseudomonadota</taxon>
        <taxon>Gammaproteobacteria</taxon>
        <taxon>Vibrionales</taxon>
        <taxon>Vibrionaceae</taxon>
        <taxon>Vibrio</taxon>
    </lineage>
</organism>
<keyword evidence="2" id="KW-1185">Reference proteome</keyword>
<sequence>MDVKSAAPNSQNLAKNKGEYYHIQGIRLVEMADSHFVMGLIVELLSRKYKCRKSPTDLRGVGCQTGVIIFMYFESYQFFV</sequence>
<dbReference type="Proteomes" id="UP000051221">
    <property type="component" value="Unassembled WGS sequence"/>
</dbReference>
<reference evidence="1 2" key="1">
    <citation type="submission" date="2015-08" db="EMBL/GenBank/DDBJ databases">
        <title>Antibacterial properties of a collection of Vibrionaceae strains.</title>
        <authorList>
            <person name="Giubergia S."/>
        </authorList>
    </citation>
    <scope>NUCLEOTIDE SEQUENCE [LARGE SCALE GENOMIC DNA]</scope>
    <source>
        <strain evidence="1 2">S0821</strain>
    </source>
</reference>
<dbReference type="InParanoid" id="A0A0Q2SAU9"/>
<proteinExistence type="predicted"/>
<name>A0A0Q2SAU9_VIBFU</name>
<dbReference type="AlphaFoldDB" id="A0A0Q2SAU9"/>
<protein>
    <submittedName>
        <fullName evidence="1">Uncharacterized protein</fullName>
    </submittedName>
</protein>